<dbReference type="Gene3D" id="1.20.120.530">
    <property type="entry name" value="GntR ligand-binding domain-like"/>
    <property type="match status" value="1"/>
</dbReference>
<dbReference type="OrthoDB" id="9799482at2"/>
<dbReference type="Pfam" id="PF00392">
    <property type="entry name" value="GntR"/>
    <property type="match status" value="1"/>
</dbReference>
<accession>R1CSB9</accession>
<dbReference type="PROSITE" id="PS50949">
    <property type="entry name" value="HTH_GNTR"/>
    <property type="match status" value="1"/>
</dbReference>
<dbReference type="InterPro" id="IPR008920">
    <property type="entry name" value="TF_FadR/GntR_C"/>
</dbReference>
<dbReference type="PANTHER" id="PTHR43537">
    <property type="entry name" value="TRANSCRIPTIONAL REGULATOR, GNTR FAMILY"/>
    <property type="match status" value="1"/>
</dbReference>
<evidence type="ECO:0000256" key="1">
    <source>
        <dbReference type="ARBA" id="ARBA00023015"/>
    </source>
</evidence>
<keyword evidence="2" id="KW-0238">DNA-binding</keyword>
<dbReference type="Gene3D" id="1.10.10.10">
    <property type="entry name" value="Winged helix-like DNA-binding domain superfamily/Winged helix DNA-binding domain"/>
    <property type="match status" value="1"/>
</dbReference>
<dbReference type="PATRIC" id="fig|1304284.3.peg.388"/>
<evidence type="ECO:0000313" key="5">
    <source>
        <dbReference type="EMBL" id="EOD01546.1"/>
    </source>
</evidence>
<organism evidence="5 6">
    <name type="scientific">Caldisalinibacter kiritimatiensis</name>
    <dbReference type="NCBI Taxonomy" id="1304284"/>
    <lineage>
        <taxon>Bacteria</taxon>
        <taxon>Bacillati</taxon>
        <taxon>Bacillota</taxon>
        <taxon>Tissierellia</taxon>
        <taxon>Tissierellales</taxon>
        <taxon>Thermohalobacteraceae</taxon>
        <taxon>Caldisalinibacter</taxon>
    </lineage>
</organism>
<dbReference type="PANTHER" id="PTHR43537:SF43">
    <property type="entry name" value="GNTR-FAMILY TRANSCRIPTIONAL REGULATOR"/>
    <property type="match status" value="1"/>
</dbReference>
<dbReference type="CDD" id="cd07377">
    <property type="entry name" value="WHTH_GntR"/>
    <property type="match status" value="1"/>
</dbReference>
<protein>
    <submittedName>
        <fullName evidence="5">Lactate-responsive regulator LldR, GntR family</fullName>
    </submittedName>
</protein>
<dbReference type="GO" id="GO:0003677">
    <property type="term" value="F:DNA binding"/>
    <property type="evidence" value="ECO:0007669"/>
    <property type="project" value="UniProtKB-KW"/>
</dbReference>
<gene>
    <name evidence="5" type="ORF">L21TH_0401</name>
</gene>
<dbReference type="PRINTS" id="PR00035">
    <property type="entry name" value="HTHGNTR"/>
</dbReference>
<dbReference type="SMART" id="SM00345">
    <property type="entry name" value="HTH_GNTR"/>
    <property type="match status" value="1"/>
</dbReference>
<evidence type="ECO:0000259" key="4">
    <source>
        <dbReference type="PROSITE" id="PS50949"/>
    </source>
</evidence>
<evidence type="ECO:0000313" key="6">
    <source>
        <dbReference type="Proteomes" id="UP000013378"/>
    </source>
</evidence>
<evidence type="ECO:0000256" key="2">
    <source>
        <dbReference type="ARBA" id="ARBA00023125"/>
    </source>
</evidence>
<proteinExistence type="predicted"/>
<keyword evidence="1" id="KW-0805">Transcription regulation</keyword>
<name>R1CSB9_9FIRM</name>
<dbReference type="InterPro" id="IPR011711">
    <property type="entry name" value="GntR_C"/>
</dbReference>
<evidence type="ECO:0000256" key="3">
    <source>
        <dbReference type="ARBA" id="ARBA00023163"/>
    </source>
</evidence>
<sequence>MFKPIKNKKVYEYVIEQIQQMVMDGALKKGDRLPSERELAEQLQVSRTSIREALRALEVIGLIETKQGEGNFITGKIEDNLFEPLSVMFMLNKGNPIDILEVRKIIEVEAVTLASERIKQEELKELERLLYGMRDTNDEKESAKLDKEFHFTIAKATGNYLIVSLFHIISSLIESFIENARFKILRRTENKKILFEQHREIFINIKERNSKKAKSLMAEHLEFVNKIIINK</sequence>
<dbReference type="eggNOG" id="COG2186">
    <property type="taxonomic scope" value="Bacteria"/>
</dbReference>
<dbReference type="STRING" id="1304284.L21TH_0401"/>
<keyword evidence="3" id="KW-0804">Transcription</keyword>
<keyword evidence="6" id="KW-1185">Reference proteome</keyword>
<dbReference type="Proteomes" id="UP000013378">
    <property type="component" value="Unassembled WGS sequence"/>
</dbReference>
<reference evidence="5 6" key="1">
    <citation type="journal article" date="2015" name="Geomicrobiol. J.">
        <title>Caldisalinibacter kiritimatiensis gen. nov., sp. nov., a moderately thermohalophilic thiosulfate-reducing bacterium from a hypersaline microbial mat.</title>
        <authorList>
            <person name="Ben Hania W."/>
            <person name="Joseph M."/>
            <person name="Fiebig A."/>
            <person name="Bunk B."/>
            <person name="Klenk H.-P."/>
            <person name="Fardeau M.-L."/>
            <person name="Spring S."/>
        </authorList>
    </citation>
    <scope>NUCLEOTIDE SEQUENCE [LARGE SCALE GENOMIC DNA]</scope>
    <source>
        <strain evidence="5 6">L21-TH-D2</strain>
    </source>
</reference>
<dbReference type="GO" id="GO:0003700">
    <property type="term" value="F:DNA-binding transcription factor activity"/>
    <property type="evidence" value="ECO:0007669"/>
    <property type="project" value="InterPro"/>
</dbReference>
<comment type="caution">
    <text evidence="5">The sequence shown here is derived from an EMBL/GenBank/DDBJ whole genome shotgun (WGS) entry which is preliminary data.</text>
</comment>
<dbReference type="RefSeq" id="WP_006307823.1">
    <property type="nucleotide sequence ID" value="NZ_ARZA01000052.1"/>
</dbReference>
<dbReference type="SUPFAM" id="SSF48008">
    <property type="entry name" value="GntR ligand-binding domain-like"/>
    <property type="match status" value="1"/>
</dbReference>
<dbReference type="EMBL" id="ARZA01000052">
    <property type="protein sequence ID" value="EOD01546.1"/>
    <property type="molecule type" value="Genomic_DNA"/>
</dbReference>
<feature type="domain" description="HTH gntR-type" evidence="4">
    <location>
        <begin position="8"/>
        <end position="76"/>
    </location>
</feature>
<dbReference type="Pfam" id="PF07729">
    <property type="entry name" value="FCD"/>
    <property type="match status" value="1"/>
</dbReference>
<dbReference type="SUPFAM" id="SSF46785">
    <property type="entry name" value="Winged helix' DNA-binding domain"/>
    <property type="match status" value="1"/>
</dbReference>
<dbReference type="InterPro" id="IPR000524">
    <property type="entry name" value="Tscrpt_reg_HTH_GntR"/>
</dbReference>
<dbReference type="SMART" id="SM00895">
    <property type="entry name" value="FCD"/>
    <property type="match status" value="1"/>
</dbReference>
<dbReference type="InterPro" id="IPR036388">
    <property type="entry name" value="WH-like_DNA-bd_sf"/>
</dbReference>
<dbReference type="AlphaFoldDB" id="R1CSB9"/>
<dbReference type="InterPro" id="IPR036390">
    <property type="entry name" value="WH_DNA-bd_sf"/>
</dbReference>